<dbReference type="PANTHER" id="PTHR46548">
    <property type="entry name" value="BAH AND TFIIS DOMAIN-CONTAINING PROTEIN-RELATED"/>
    <property type="match status" value="1"/>
</dbReference>
<dbReference type="SMART" id="SM00509">
    <property type="entry name" value="TFS2N"/>
    <property type="match status" value="1"/>
</dbReference>
<gene>
    <name evidence="6" type="primary">ga02701</name>
    <name evidence="6" type="ORF">PR202_ga02701</name>
</gene>
<accession>A0AAV5BLJ6</accession>
<proteinExistence type="predicted"/>
<keyword evidence="7" id="KW-1185">Reference proteome</keyword>
<feature type="compositionally biased region" description="Basic and acidic residues" evidence="4">
    <location>
        <begin position="423"/>
        <end position="433"/>
    </location>
</feature>
<feature type="compositionally biased region" description="Polar residues" evidence="4">
    <location>
        <begin position="594"/>
        <end position="605"/>
    </location>
</feature>
<feature type="domain" description="TFIIS N-terminal" evidence="5">
    <location>
        <begin position="146"/>
        <end position="225"/>
    </location>
</feature>
<dbReference type="Proteomes" id="UP001054889">
    <property type="component" value="Unassembled WGS sequence"/>
</dbReference>
<dbReference type="EMBL" id="BQKI01000001">
    <property type="protein sequence ID" value="GJM86807.1"/>
    <property type="molecule type" value="Genomic_DNA"/>
</dbReference>
<feature type="region of interest" description="Disordered" evidence="4">
    <location>
        <begin position="1"/>
        <end position="67"/>
    </location>
</feature>
<feature type="compositionally biased region" description="Polar residues" evidence="4">
    <location>
        <begin position="680"/>
        <end position="699"/>
    </location>
</feature>
<dbReference type="CDD" id="cd00183">
    <property type="entry name" value="TFIIS_I"/>
    <property type="match status" value="1"/>
</dbReference>
<feature type="compositionally biased region" description="Basic and acidic residues" evidence="4">
    <location>
        <begin position="635"/>
        <end position="649"/>
    </location>
</feature>
<feature type="compositionally biased region" description="Basic and acidic residues" evidence="4">
    <location>
        <begin position="703"/>
        <end position="713"/>
    </location>
</feature>
<evidence type="ECO:0000313" key="7">
    <source>
        <dbReference type="Proteomes" id="UP001054889"/>
    </source>
</evidence>
<evidence type="ECO:0000259" key="5">
    <source>
        <dbReference type="PROSITE" id="PS51319"/>
    </source>
</evidence>
<reference evidence="6" key="2">
    <citation type="submission" date="2021-12" db="EMBL/GenBank/DDBJ databases">
        <title>Resequencing data analysis of finger millet.</title>
        <authorList>
            <person name="Hatakeyama M."/>
            <person name="Aluri S."/>
            <person name="Balachadran M.T."/>
            <person name="Sivarajan S.R."/>
            <person name="Poveda L."/>
            <person name="Shimizu-Inatsugi R."/>
            <person name="Schlapbach R."/>
            <person name="Sreeman S.M."/>
            <person name="Shimizu K.K."/>
        </authorList>
    </citation>
    <scope>NUCLEOTIDE SEQUENCE</scope>
</reference>
<feature type="compositionally biased region" description="Low complexity" evidence="4">
    <location>
        <begin position="365"/>
        <end position="379"/>
    </location>
</feature>
<feature type="compositionally biased region" description="Basic and acidic residues" evidence="4">
    <location>
        <begin position="811"/>
        <end position="826"/>
    </location>
</feature>
<reference evidence="6" key="1">
    <citation type="journal article" date="2018" name="DNA Res.">
        <title>Multiple hybrid de novo genome assembly of finger millet, an orphan allotetraploid crop.</title>
        <authorList>
            <person name="Hatakeyama M."/>
            <person name="Aluri S."/>
            <person name="Balachadran M.T."/>
            <person name="Sivarajan S.R."/>
            <person name="Patrignani A."/>
            <person name="Gruter S."/>
            <person name="Poveda L."/>
            <person name="Shimizu-Inatsugi R."/>
            <person name="Baeten J."/>
            <person name="Francoijs K.J."/>
            <person name="Nataraja K.N."/>
            <person name="Reddy Y.A.N."/>
            <person name="Phadnis S."/>
            <person name="Ravikumar R.L."/>
            <person name="Schlapbach R."/>
            <person name="Sreeman S.M."/>
            <person name="Shimizu K.K."/>
        </authorList>
    </citation>
    <scope>NUCLEOTIDE SEQUENCE</scope>
</reference>
<comment type="subcellular location">
    <subcellularLocation>
        <location evidence="1 3">Nucleus</location>
    </subcellularLocation>
</comment>
<feature type="compositionally biased region" description="Basic and acidic residues" evidence="4">
    <location>
        <begin position="517"/>
        <end position="530"/>
    </location>
</feature>
<feature type="compositionally biased region" description="Polar residues" evidence="4">
    <location>
        <begin position="250"/>
        <end position="278"/>
    </location>
</feature>
<organism evidence="6 7">
    <name type="scientific">Eleusine coracana subsp. coracana</name>
    <dbReference type="NCBI Taxonomy" id="191504"/>
    <lineage>
        <taxon>Eukaryota</taxon>
        <taxon>Viridiplantae</taxon>
        <taxon>Streptophyta</taxon>
        <taxon>Embryophyta</taxon>
        <taxon>Tracheophyta</taxon>
        <taxon>Spermatophyta</taxon>
        <taxon>Magnoliopsida</taxon>
        <taxon>Liliopsida</taxon>
        <taxon>Poales</taxon>
        <taxon>Poaceae</taxon>
        <taxon>PACMAD clade</taxon>
        <taxon>Chloridoideae</taxon>
        <taxon>Cynodonteae</taxon>
        <taxon>Eleusininae</taxon>
        <taxon>Eleusine</taxon>
    </lineage>
</organism>
<dbReference type="GO" id="GO:0005634">
    <property type="term" value="C:nucleus"/>
    <property type="evidence" value="ECO:0007669"/>
    <property type="project" value="UniProtKB-SubCell"/>
</dbReference>
<dbReference type="AlphaFoldDB" id="A0AAV5BLJ6"/>
<feature type="region of interest" description="Disordered" evidence="4">
    <location>
        <begin position="498"/>
        <end position="659"/>
    </location>
</feature>
<evidence type="ECO:0000256" key="2">
    <source>
        <dbReference type="ARBA" id="ARBA00023242"/>
    </source>
</evidence>
<feature type="compositionally biased region" description="Polar residues" evidence="4">
    <location>
        <begin position="18"/>
        <end position="33"/>
    </location>
</feature>
<feature type="region of interest" description="Disordered" evidence="4">
    <location>
        <begin position="674"/>
        <end position="852"/>
    </location>
</feature>
<feature type="compositionally biased region" description="Basic and acidic residues" evidence="4">
    <location>
        <begin position="41"/>
        <end position="62"/>
    </location>
</feature>
<feature type="compositionally biased region" description="Basic and acidic residues" evidence="4">
    <location>
        <begin position="473"/>
        <end position="482"/>
    </location>
</feature>
<dbReference type="Pfam" id="PF08711">
    <property type="entry name" value="Med26"/>
    <property type="match status" value="1"/>
</dbReference>
<comment type="caution">
    <text evidence="6">The sequence shown here is derived from an EMBL/GenBank/DDBJ whole genome shotgun (WGS) entry which is preliminary data.</text>
</comment>
<protein>
    <recommendedName>
        <fullName evidence="5">TFIIS N-terminal domain-containing protein</fullName>
    </recommendedName>
</protein>
<dbReference type="InterPro" id="IPR035441">
    <property type="entry name" value="TFIIS/LEDGF_dom_sf"/>
</dbReference>
<feature type="compositionally biased region" description="Low complexity" evidence="4">
    <location>
        <begin position="336"/>
        <end position="350"/>
    </location>
</feature>
<feature type="region of interest" description="Disordered" evidence="4">
    <location>
        <begin position="235"/>
        <end position="482"/>
    </location>
</feature>
<feature type="compositionally biased region" description="Polar residues" evidence="4">
    <location>
        <begin position="754"/>
        <end position="765"/>
    </location>
</feature>
<dbReference type="PANTHER" id="PTHR46548:SF1">
    <property type="entry name" value="BAH AND TFIIS DOMAIN-CONTAINING PROTEIN-RELATED"/>
    <property type="match status" value="1"/>
</dbReference>
<evidence type="ECO:0000256" key="4">
    <source>
        <dbReference type="SAM" id="MobiDB-lite"/>
    </source>
</evidence>
<dbReference type="InterPro" id="IPR003617">
    <property type="entry name" value="TFIIS/CRSP70_N_sub"/>
</dbReference>
<feature type="compositionally biased region" description="Basic and acidic residues" evidence="4">
    <location>
        <begin position="351"/>
        <end position="364"/>
    </location>
</feature>
<feature type="compositionally biased region" description="Polar residues" evidence="4">
    <location>
        <begin position="714"/>
        <end position="723"/>
    </location>
</feature>
<sequence>MLQCSQVVRSPKRLNGASVAQQKSSSDGTQNCGPSKGKKRDRAEQGNDQAKRDRDRTVKVDESESGSLKVENMKSEIAKITEEGGLPHAEAVEKLVHLMQLDRTERKIDFAGRVMLADIIAATESPDCLFRFVQLRGLPVLDDWLQEVHKGKSGEGSSPKETDKPIEEFIFALLRALAKLPINLNALQSCSIGKSVNHLRSHKNLEIQKKAKCLVENWKKRVDAEMKSNDVKAAVSGQAAPWPGKAGFSEISNAGNKRSGSSESTMKNQLSQMSSSKALTAKSGAGDAVVKSTPAVSGSSKSQHMQPANVTSNSKDQPCKSTGGIELPTVKEERSSSSSQSLNNSQSCSSDHAKTVGSWKEDARSSTAASGNASKSSGGSSRGHRRGNNGRLSSGIQKETVAGSLDRSSLPEKSAQSGMACEKGGDTPSDHANGHRLIVRFPNPGRSPARSASGGSLEDPSVTGSRVSSPVLADKHEHTDRRVKLKTEHSLWLGEISKSELVSPSASPSNVPATEEGSERENIKKLKVESIVDPSQQPGTSAEVDKVITGKKEKSDACLVAKEEQHQATTGPSPISKAFESPAPTANHEEEQTNKCSSLPASVDSQGGGKHQNSDANKSTDVMVKLKPNVNSSAGEHKNACTAHEKVEDGCSSSPNAALDGKCTAMVTNKMSESIRAEESSLSAAKQSQGLKPPDQNQLVGVPDHKEVIDRSESTGNFDSKSSVPLEATEAKKAADGLGIGSMVLKEEEKKEQCSSTSADITKSIASPAPQLGVVKGANKTKESKDSSSESSSHVNPRGTASLETGHTARHSSDKSSSDDGGKEDLVSSNEGSSFSAKGKSSTGAKLDFRLK</sequence>
<evidence type="ECO:0000313" key="6">
    <source>
        <dbReference type="EMBL" id="GJM86807.1"/>
    </source>
</evidence>
<name>A0AAV5BLJ6_ELECO</name>
<feature type="compositionally biased region" description="Basic and acidic residues" evidence="4">
    <location>
        <begin position="543"/>
        <end position="566"/>
    </location>
</feature>
<evidence type="ECO:0000256" key="3">
    <source>
        <dbReference type="PROSITE-ProRule" id="PRU00649"/>
    </source>
</evidence>
<dbReference type="PROSITE" id="PS51319">
    <property type="entry name" value="TFIIS_N"/>
    <property type="match status" value="1"/>
</dbReference>
<feature type="compositionally biased region" description="Polar residues" evidence="4">
    <location>
        <begin position="294"/>
        <end position="320"/>
    </location>
</feature>
<feature type="compositionally biased region" description="Low complexity" evidence="4">
    <location>
        <begin position="444"/>
        <end position="456"/>
    </location>
</feature>
<keyword evidence="2 3" id="KW-0539">Nucleus</keyword>
<dbReference type="SUPFAM" id="SSF47676">
    <property type="entry name" value="Conserved domain common to transcription factors TFIIS, elongin A, CRSP70"/>
    <property type="match status" value="1"/>
</dbReference>
<dbReference type="Gene3D" id="1.20.930.10">
    <property type="entry name" value="Conserved domain common to transcription factors TFIIS, elongin A, CRSP70"/>
    <property type="match status" value="1"/>
</dbReference>
<dbReference type="InterPro" id="IPR017923">
    <property type="entry name" value="TFIIS_N"/>
</dbReference>
<evidence type="ECO:0000256" key="1">
    <source>
        <dbReference type="ARBA" id="ARBA00004123"/>
    </source>
</evidence>
<feature type="compositionally biased region" description="Low complexity" evidence="4">
    <location>
        <begin position="502"/>
        <end position="513"/>
    </location>
</feature>
<feature type="compositionally biased region" description="Polar residues" evidence="4">
    <location>
        <begin position="827"/>
        <end position="844"/>
    </location>
</feature>